<dbReference type="InterPro" id="IPR000165">
    <property type="entry name" value="Glucoamylase"/>
</dbReference>
<dbReference type="AlphaFoldDB" id="A0A8H5M6E3"/>
<dbReference type="CDD" id="cd05808">
    <property type="entry name" value="CBM20_alpha_amylase"/>
    <property type="match status" value="1"/>
</dbReference>
<comment type="catalytic activity">
    <reaction evidence="1 9">
        <text>Hydrolysis of terminal (1-&gt;4)-linked alpha-D-glucose residues successively from non-reducing ends of the chains with release of beta-D-glucose.</text>
        <dbReference type="EC" id="3.2.1.3"/>
    </reaction>
</comment>
<keyword evidence="12" id="KW-0812">Transmembrane</keyword>
<gene>
    <name evidence="14" type="ORF">D9615_002737</name>
</gene>
<evidence type="ECO:0000256" key="1">
    <source>
        <dbReference type="ARBA" id="ARBA00001863"/>
    </source>
</evidence>
<dbReference type="Pfam" id="PF00723">
    <property type="entry name" value="Glyco_hydro_15"/>
    <property type="match status" value="1"/>
</dbReference>
<dbReference type="SUPFAM" id="SSF49452">
    <property type="entry name" value="Starch-binding domain-like"/>
    <property type="match status" value="1"/>
</dbReference>
<evidence type="ECO:0000259" key="13">
    <source>
        <dbReference type="PROSITE" id="PS51166"/>
    </source>
</evidence>
<feature type="transmembrane region" description="Helical" evidence="12">
    <location>
        <begin position="21"/>
        <end position="41"/>
    </location>
</feature>
<dbReference type="PROSITE" id="PS51166">
    <property type="entry name" value="CBM20"/>
    <property type="match status" value="1"/>
</dbReference>
<dbReference type="PROSITE" id="PS00820">
    <property type="entry name" value="GLUCOAMYLASE"/>
    <property type="match status" value="1"/>
</dbReference>
<dbReference type="InterPro" id="IPR011613">
    <property type="entry name" value="GH15-like"/>
</dbReference>
<dbReference type="EMBL" id="JAACJP010000008">
    <property type="protein sequence ID" value="KAF5382462.1"/>
    <property type="molecule type" value="Genomic_DNA"/>
</dbReference>
<keyword evidence="12" id="KW-1133">Transmembrane helix</keyword>
<dbReference type="InterPro" id="IPR012341">
    <property type="entry name" value="6hp_glycosidase-like_sf"/>
</dbReference>
<evidence type="ECO:0000256" key="10">
    <source>
        <dbReference type="PIRSR" id="PIRSR001031-1"/>
    </source>
</evidence>
<evidence type="ECO:0000256" key="7">
    <source>
        <dbReference type="ARBA" id="ARBA00023295"/>
    </source>
</evidence>
<dbReference type="GO" id="GO:0000272">
    <property type="term" value="P:polysaccharide catabolic process"/>
    <property type="evidence" value="ECO:0007669"/>
    <property type="project" value="UniProtKB-KW"/>
</dbReference>
<dbReference type="InterPro" id="IPR013783">
    <property type="entry name" value="Ig-like_fold"/>
</dbReference>
<dbReference type="InterPro" id="IPR046966">
    <property type="entry name" value="Glucoamylase_active_site"/>
</dbReference>
<keyword evidence="8 9" id="KW-0624">Polysaccharide degradation</keyword>
<dbReference type="PANTHER" id="PTHR31616:SF12">
    <property type="entry name" value="GLUCOAMYLASE"/>
    <property type="match status" value="1"/>
</dbReference>
<keyword evidence="5" id="KW-0325">Glycoprotein</keyword>
<dbReference type="PANTHER" id="PTHR31616">
    <property type="entry name" value="TREHALASE"/>
    <property type="match status" value="1"/>
</dbReference>
<dbReference type="PRINTS" id="PR00736">
    <property type="entry name" value="GLHYDRLASE15"/>
</dbReference>
<feature type="active site" description="Proton donor" evidence="10">
    <location>
        <position position="271"/>
    </location>
</feature>
<dbReference type="Gene3D" id="1.50.10.10">
    <property type="match status" value="1"/>
</dbReference>
<dbReference type="InterPro" id="IPR008291">
    <property type="entry name" value="Glucoamylase_SBD"/>
</dbReference>
<reference evidence="14 15" key="1">
    <citation type="journal article" date="2020" name="ISME J.">
        <title>Uncovering the hidden diversity of litter-decomposition mechanisms in mushroom-forming fungi.</title>
        <authorList>
            <person name="Floudas D."/>
            <person name="Bentzer J."/>
            <person name="Ahren D."/>
            <person name="Johansson T."/>
            <person name="Persson P."/>
            <person name="Tunlid A."/>
        </authorList>
    </citation>
    <scope>NUCLEOTIDE SEQUENCE [LARGE SCALE GENOMIC DNA]</scope>
    <source>
        <strain evidence="14 15">CBS 661.87</strain>
    </source>
</reference>
<evidence type="ECO:0000256" key="6">
    <source>
        <dbReference type="ARBA" id="ARBA00023277"/>
    </source>
</evidence>
<dbReference type="InterPro" id="IPR013784">
    <property type="entry name" value="Carb-bd-like_fold"/>
</dbReference>
<dbReference type="Pfam" id="PF00686">
    <property type="entry name" value="CBM_20"/>
    <property type="match status" value="1"/>
</dbReference>
<evidence type="ECO:0000256" key="4">
    <source>
        <dbReference type="ARBA" id="ARBA00022801"/>
    </source>
</evidence>
<accession>A0A8H5M6E3</accession>
<organism evidence="14 15">
    <name type="scientific">Tricholomella constricta</name>
    <dbReference type="NCBI Taxonomy" id="117010"/>
    <lineage>
        <taxon>Eukaryota</taxon>
        <taxon>Fungi</taxon>
        <taxon>Dikarya</taxon>
        <taxon>Basidiomycota</taxon>
        <taxon>Agaricomycotina</taxon>
        <taxon>Agaricomycetes</taxon>
        <taxon>Agaricomycetidae</taxon>
        <taxon>Agaricales</taxon>
        <taxon>Tricholomatineae</taxon>
        <taxon>Lyophyllaceae</taxon>
        <taxon>Tricholomella</taxon>
    </lineage>
</organism>
<dbReference type="Gene3D" id="2.60.40.10">
    <property type="entry name" value="Immunoglobulins"/>
    <property type="match status" value="1"/>
</dbReference>
<keyword evidence="4 9" id="KW-0378">Hydrolase</keyword>
<evidence type="ECO:0000256" key="12">
    <source>
        <dbReference type="SAM" id="Phobius"/>
    </source>
</evidence>
<feature type="active site" description="Proton acceptor" evidence="10">
    <location>
        <position position="268"/>
    </location>
</feature>
<dbReference type="FunFam" id="1.50.10.10:FF:000018">
    <property type="entry name" value="Glucoamylase"/>
    <property type="match status" value="1"/>
</dbReference>
<keyword evidence="15" id="KW-1185">Reference proteome</keyword>
<comment type="caution">
    <text evidence="14">The sequence shown here is derived from an EMBL/GenBank/DDBJ whole genome shotgun (WGS) entry which is preliminary data.</text>
</comment>
<evidence type="ECO:0000313" key="15">
    <source>
        <dbReference type="Proteomes" id="UP000565441"/>
    </source>
</evidence>
<feature type="domain" description="CBM20" evidence="13">
    <location>
        <begin position="546"/>
        <end position="645"/>
    </location>
</feature>
<proteinExistence type="inferred from homology"/>
<dbReference type="GO" id="GO:2001070">
    <property type="term" value="F:starch binding"/>
    <property type="evidence" value="ECO:0007669"/>
    <property type="project" value="InterPro"/>
</dbReference>
<name>A0A8H5M6E3_9AGAR</name>
<dbReference type="OrthoDB" id="6123450at2759"/>
<keyword evidence="12" id="KW-0472">Membrane</keyword>
<dbReference type="EC" id="3.2.1.3" evidence="9"/>
<dbReference type="InterPro" id="IPR002044">
    <property type="entry name" value="CBM20"/>
</dbReference>
<dbReference type="SUPFAM" id="SSF48208">
    <property type="entry name" value="Six-hairpin glycosidases"/>
    <property type="match status" value="1"/>
</dbReference>
<evidence type="ECO:0000313" key="14">
    <source>
        <dbReference type="EMBL" id="KAF5382462.1"/>
    </source>
</evidence>
<evidence type="ECO:0000256" key="2">
    <source>
        <dbReference type="ARBA" id="ARBA00006188"/>
    </source>
</evidence>
<protein>
    <recommendedName>
        <fullName evidence="9">Glucoamylase</fullName>
        <ecNumber evidence="9">3.2.1.3</ecNumber>
    </recommendedName>
    <alternativeName>
        <fullName evidence="9">1,4-alpha-D-glucan glucohydrolase</fullName>
    </alternativeName>
    <alternativeName>
        <fullName evidence="9">Glucan 1,4-alpha-glucosidase</fullName>
    </alternativeName>
</protein>
<evidence type="ECO:0000256" key="8">
    <source>
        <dbReference type="ARBA" id="ARBA00023326"/>
    </source>
</evidence>
<dbReference type="GO" id="GO:0004339">
    <property type="term" value="F:glucan 1,4-alpha-glucosidase activity"/>
    <property type="evidence" value="ECO:0007669"/>
    <property type="project" value="UniProtKB-EC"/>
</dbReference>
<dbReference type="Proteomes" id="UP000565441">
    <property type="component" value="Unassembled WGS sequence"/>
</dbReference>
<evidence type="ECO:0000256" key="9">
    <source>
        <dbReference type="PIRNR" id="PIRNR001031"/>
    </source>
</evidence>
<evidence type="ECO:0000256" key="3">
    <source>
        <dbReference type="ARBA" id="ARBA00022729"/>
    </source>
</evidence>
<keyword evidence="3" id="KW-0732">Signal</keyword>
<evidence type="ECO:0000256" key="5">
    <source>
        <dbReference type="ARBA" id="ARBA00023180"/>
    </source>
</evidence>
<dbReference type="InterPro" id="IPR008928">
    <property type="entry name" value="6-hairpin_glycosidase_sf"/>
</dbReference>
<dbReference type="GO" id="GO:0000324">
    <property type="term" value="C:fungal-type vacuole"/>
    <property type="evidence" value="ECO:0007669"/>
    <property type="project" value="TreeGrafter"/>
</dbReference>
<keyword evidence="7 9" id="KW-0326">Glycosidase</keyword>
<keyword evidence="6 9" id="KW-0119">Carbohydrate metabolism</keyword>
<sequence length="645" mass="69587">MKHPTPSGVPKTVPRVRTTHLIVLGCAAACAAVFLSEPLFATGYKDASWLCGGWSIFPSYRLVGELSSRIKMRVALLSAALGLCAGVFAQSSAVVDEYVAKMSPIAKAGVLANIGSNGSKSAGAKPGVVIASPSTYDPDYLYTWSRDAALVYKGLIDQFTLGQDNTLRSLIDDFVWSQTILQQVSNPSGTILTGGLGEPKFQINLEAFTDGWGRPQRDGPALRSTALITYANWLVAQSNTSHVVQKVWPVIKLDLDYVANTWNSSGFDLWEEVSSASFFTTAVQHRALREGVSLAQKIGQTGVVSGWTTQADNVFCFMQSYWNPNRLHMTSNTQGGRTGIDANSALASIHTFDAAAGCDAVTFQPCSDKALASLKVYVDSFRSIYTINRGIAANRAVATGRYSEDVYYGGNPWYLTTSAVAEQLYDALIVWNAQKSLTVTDISSAFFKQFLPSVTPGTYASTTSTYTTLVNAIKAHADDFIAVNAKYTPADGSLAEQYNRENGVPLSAKHLTWSYASTLTAFAARKGTVAASWGAKSLKVPNVCRDNPGPVVKATFNIVATTVFGENIYVTGSIDQLKNWSPDNAILLSSAGYPTWSVVLDVPANTNFEYKFIRKNNGVVTWESDPNRQVTSPATGSFVVNGSWR</sequence>
<dbReference type="PIRSF" id="PIRSF001031">
    <property type="entry name" value="Glu-a-glcsd_SBD"/>
    <property type="match status" value="1"/>
</dbReference>
<dbReference type="SMART" id="SM01065">
    <property type="entry name" value="CBM_2"/>
    <property type="match status" value="1"/>
</dbReference>
<evidence type="ECO:0000256" key="11">
    <source>
        <dbReference type="PIRSR" id="PIRSR001031-2"/>
    </source>
</evidence>
<feature type="binding site" evidence="11">
    <location>
        <position position="212"/>
    </location>
    <ligand>
        <name>substrate</name>
    </ligand>
</feature>
<comment type="similarity">
    <text evidence="2 9">Belongs to the glycosyl hydrolase 15 family.</text>
</comment>